<keyword evidence="2" id="KW-1185">Reference proteome</keyword>
<reference evidence="2" key="1">
    <citation type="journal article" date="2021" name="Nat. Commun.">
        <title>Genomic analyses provide insights into spinach domestication and the genetic basis of agronomic traits.</title>
        <authorList>
            <person name="Cai X."/>
            <person name="Sun X."/>
            <person name="Xu C."/>
            <person name="Sun H."/>
            <person name="Wang X."/>
            <person name="Ge C."/>
            <person name="Zhang Z."/>
            <person name="Wang Q."/>
            <person name="Fei Z."/>
            <person name="Jiao C."/>
            <person name="Wang Q."/>
        </authorList>
    </citation>
    <scope>NUCLEOTIDE SEQUENCE [LARGE SCALE GENOMIC DNA]</scope>
    <source>
        <strain evidence="2">cv. Varoflay</strain>
    </source>
</reference>
<gene>
    <name evidence="3" type="primary">LOC110779704</name>
</gene>
<name>A0ABM3RB26_SPIOL</name>
<evidence type="ECO:0000259" key="1">
    <source>
        <dbReference type="Pfam" id="PF13960"/>
    </source>
</evidence>
<dbReference type="Pfam" id="PF13960">
    <property type="entry name" value="DUF4218"/>
    <property type="match status" value="1"/>
</dbReference>
<feature type="domain" description="DUF4218" evidence="1">
    <location>
        <begin position="7"/>
        <end position="56"/>
    </location>
</feature>
<dbReference type="RefSeq" id="XP_056692810.1">
    <property type="nucleotide sequence ID" value="XM_056836832.1"/>
</dbReference>
<sequence length="393" mass="44836">MDVSGGRFLYTLKSFVRNRACPEGSIAEYFTAYECSTLISRYLHDINTKFNRQVRNFDGGVIENLGGLSVFCHLGRPLGAGQAHDLALHEWEQAHTYVLKNCREVKPFIQKFHEVVDKRGLEIPIQSWNSSFIKCFRKANNMSPFAKIKEILGRSRMNCRAKETNQQAQDILFEDDLGSLLQGQVENTNTIGASSSSSAPVKTKNLNLVPRGRNKCKKVAHLSTGKKLRVAFYEGRVVGDDGNEFTRYIGKIVRNPNLCPVRVHKWEDLDSDNVEHMWAVLQEMIKKTIQENPEMEVFDVIEECFGRRNKGYVAGYGGSVKPKDLRGPLPNRFDLEMKLKQAGKVNEVLLGRIEHVEAENRTFATRLNEVEAKFQVFCDNYLDGGYHFYWLPC</sequence>
<proteinExistence type="predicted"/>
<dbReference type="PANTHER" id="PTHR48451:SF1">
    <property type="entry name" value="DUF4218 DOMAIN-CONTAINING PROTEIN"/>
    <property type="match status" value="1"/>
</dbReference>
<organism evidence="2 3">
    <name type="scientific">Spinacia oleracea</name>
    <name type="common">Spinach</name>
    <dbReference type="NCBI Taxonomy" id="3562"/>
    <lineage>
        <taxon>Eukaryota</taxon>
        <taxon>Viridiplantae</taxon>
        <taxon>Streptophyta</taxon>
        <taxon>Embryophyta</taxon>
        <taxon>Tracheophyta</taxon>
        <taxon>Spermatophyta</taxon>
        <taxon>Magnoliopsida</taxon>
        <taxon>eudicotyledons</taxon>
        <taxon>Gunneridae</taxon>
        <taxon>Pentapetalae</taxon>
        <taxon>Caryophyllales</taxon>
        <taxon>Chenopodiaceae</taxon>
        <taxon>Chenopodioideae</taxon>
        <taxon>Anserineae</taxon>
        <taxon>Spinacia</taxon>
    </lineage>
</organism>
<dbReference type="PANTHER" id="PTHR48451">
    <property type="entry name" value="DUF4218 DOMAIN-CONTAINING PROTEIN"/>
    <property type="match status" value="1"/>
</dbReference>
<dbReference type="InterPro" id="IPR025452">
    <property type="entry name" value="DUF4218"/>
</dbReference>
<reference evidence="3" key="2">
    <citation type="submission" date="2025-08" db="UniProtKB">
        <authorList>
            <consortium name="RefSeq"/>
        </authorList>
    </citation>
    <scope>IDENTIFICATION</scope>
    <source>
        <tissue evidence="3">Leaf</tissue>
    </source>
</reference>
<dbReference type="Proteomes" id="UP000813463">
    <property type="component" value="Chromosome 1"/>
</dbReference>
<protein>
    <submittedName>
        <fullName evidence="3">Uncharacterized protein isoform X1</fullName>
    </submittedName>
</protein>
<dbReference type="GeneID" id="110779704"/>
<accession>A0ABM3RB26</accession>
<evidence type="ECO:0000313" key="2">
    <source>
        <dbReference type="Proteomes" id="UP000813463"/>
    </source>
</evidence>
<evidence type="ECO:0000313" key="3">
    <source>
        <dbReference type="RefSeq" id="XP_056692810.1"/>
    </source>
</evidence>